<feature type="compositionally biased region" description="Polar residues" evidence="2">
    <location>
        <begin position="175"/>
        <end position="189"/>
    </location>
</feature>
<dbReference type="EMBL" id="RWGY01000026">
    <property type="protein sequence ID" value="TVU20734.1"/>
    <property type="molecule type" value="Genomic_DNA"/>
</dbReference>
<accession>A0A5J9UB59</accession>
<dbReference type="GO" id="GO:0043130">
    <property type="term" value="F:ubiquitin binding"/>
    <property type="evidence" value="ECO:0007669"/>
    <property type="project" value="InterPro"/>
</dbReference>
<feature type="coiled-coil region" evidence="1">
    <location>
        <begin position="562"/>
        <end position="589"/>
    </location>
</feature>
<proteinExistence type="predicted"/>
<feature type="domain" description="CUE" evidence="3">
    <location>
        <begin position="2"/>
        <end position="45"/>
    </location>
</feature>
<dbReference type="OrthoDB" id="620544at2759"/>
<evidence type="ECO:0000256" key="1">
    <source>
        <dbReference type="SAM" id="Coils"/>
    </source>
</evidence>
<feature type="region of interest" description="Disordered" evidence="2">
    <location>
        <begin position="175"/>
        <end position="198"/>
    </location>
</feature>
<dbReference type="InterPro" id="IPR003892">
    <property type="entry name" value="CUE"/>
</dbReference>
<gene>
    <name evidence="4" type="ORF">EJB05_30329</name>
</gene>
<evidence type="ECO:0000313" key="5">
    <source>
        <dbReference type="Proteomes" id="UP000324897"/>
    </source>
</evidence>
<feature type="region of interest" description="Disordered" evidence="2">
    <location>
        <begin position="762"/>
        <end position="796"/>
    </location>
</feature>
<comment type="caution">
    <text evidence="4">The sequence shown here is derived from an EMBL/GenBank/DDBJ whole genome shotgun (WGS) entry which is preliminary data.</text>
</comment>
<sequence>MGFKQVFYALREVFPQVDLRILKAVASQYSSDVDAAVEFVLSDVIPAVSEPTEAHYTLQDIDHTDSWSNGTFPDYNLSHGYGGQLYNNNLEECSRIEDKVVINETRITPTVDYDQVGASSVSTTKPPIIDYEQSTLTAFVNHCTMEKGKMSSLVEKIADEKHFYGNRNLLDSHVSPGSLSPMYDQSPSDSAVKDKKKMPLKLPKAENKQDFSESDKYNLGNLFANFCPTENGHASVNLVCASNVHMPSESGDNYELQGLFEQEMPLKLCEAESLFHSSKSEVNYNFDTLFAEFCSSKDRQIMDTLPSAPAVQRLCESGDSYDLQVLFEKQMPLRLSTAQSTHDISKSKDNYDFQVLFEDSESGGKEFDMLHAAEITPAVHKKEDNLHGKPCTTDSTTQASRLLIQDEYQQSSYKLEDRCSSSELFASSRVVDSSLQTFEEKDSSHTPDIEEKPFTDFTNALTFICNSNDDFNLSKLPSSTTNVSLSEVSQCRVRRESEQEIMCFNSVDKHSIVPVIVHETYPHNEKKLTAGADKYEQYLDITTPSYQIAGINKLVADITNSKEALSSLYEETRRKVNELELQEEKSRKAKQDAVKARQGFVAMVQNYNNLIENSKESNDKRAQIVRGEKSLLATLAQDLQSRLSKLSAERDDALTIVEEIKFALDSRLATLTEEETAAREQINQGEKLALLVCEEKEAEMGSIMVESMKLQQEADENILLKKFLMDREHIIDILQEEISSIREKVVALNERTLRSKLQSTLVTTSSSASSPIPECKTPSPDRPWTLENQNENGILNREKMVESHAKDLEGLSDDEWEMLETTQV</sequence>
<keyword evidence="5" id="KW-1185">Reference proteome</keyword>
<dbReference type="AlphaFoldDB" id="A0A5J9UB59"/>
<evidence type="ECO:0000313" key="4">
    <source>
        <dbReference type="EMBL" id="TVU20734.1"/>
    </source>
</evidence>
<keyword evidence="1" id="KW-0175">Coiled coil</keyword>
<reference evidence="4 5" key="1">
    <citation type="journal article" date="2019" name="Sci. Rep.">
        <title>A high-quality genome of Eragrostis curvula grass provides insights into Poaceae evolution and supports new strategies to enhance forage quality.</title>
        <authorList>
            <person name="Carballo J."/>
            <person name="Santos B.A.C.M."/>
            <person name="Zappacosta D."/>
            <person name="Garbus I."/>
            <person name="Selva J.P."/>
            <person name="Gallo C.A."/>
            <person name="Diaz A."/>
            <person name="Albertini E."/>
            <person name="Caccamo M."/>
            <person name="Echenique V."/>
        </authorList>
    </citation>
    <scope>NUCLEOTIDE SEQUENCE [LARGE SCALE GENOMIC DNA]</scope>
    <source>
        <strain evidence="5">cv. Victoria</strain>
        <tissue evidence="4">Leaf</tissue>
    </source>
</reference>
<organism evidence="4 5">
    <name type="scientific">Eragrostis curvula</name>
    <name type="common">weeping love grass</name>
    <dbReference type="NCBI Taxonomy" id="38414"/>
    <lineage>
        <taxon>Eukaryota</taxon>
        <taxon>Viridiplantae</taxon>
        <taxon>Streptophyta</taxon>
        <taxon>Embryophyta</taxon>
        <taxon>Tracheophyta</taxon>
        <taxon>Spermatophyta</taxon>
        <taxon>Magnoliopsida</taxon>
        <taxon>Liliopsida</taxon>
        <taxon>Poales</taxon>
        <taxon>Poaceae</taxon>
        <taxon>PACMAD clade</taxon>
        <taxon>Chloridoideae</taxon>
        <taxon>Eragrostideae</taxon>
        <taxon>Eragrostidinae</taxon>
        <taxon>Eragrostis</taxon>
    </lineage>
</organism>
<name>A0A5J9UB59_9POAL</name>
<dbReference type="PANTHER" id="PTHR48459">
    <property type="entry name" value="CUE DOMAIN-CONTAINING PROTEIN"/>
    <property type="match status" value="1"/>
</dbReference>
<evidence type="ECO:0000256" key="2">
    <source>
        <dbReference type="SAM" id="MobiDB-lite"/>
    </source>
</evidence>
<evidence type="ECO:0000259" key="3">
    <source>
        <dbReference type="PROSITE" id="PS51140"/>
    </source>
</evidence>
<dbReference type="PANTHER" id="PTHR48459:SF1">
    <property type="entry name" value="CUE DOMAIN-CONTAINING PROTEIN"/>
    <property type="match status" value="1"/>
</dbReference>
<dbReference type="Gramene" id="TVU20734">
    <property type="protein sequence ID" value="TVU20734"/>
    <property type="gene ID" value="EJB05_30329"/>
</dbReference>
<dbReference type="Proteomes" id="UP000324897">
    <property type="component" value="Unassembled WGS sequence"/>
</dbReference>
<protein>
    <recommendedName>
        <fullName evidence="3">CUE domain-containing protein</fullName>
    </recommendedName>
</protein>
<dbReference type="CDD" id="cd14279">
    <property type="entry name" value="CUE"/>
    <property type="match status" value="1"/>
</dbReference>
<dbReference type="PROSITE" id="PS51140">
    <property type="entry name" value="CUE"/>
    <property type="match status" value="1"/>
</dbReference>